<sequence>MSDSGILAVIQALKDASVEAEQHSHVSTDVHRRDPEPSIADMRAEMRQMKQQIEQQSQNHSAICNDLASLRSDVHTIRTDMAAFKIDVVNHLKTNDANATARLVNSWTTDTKTPLVPLRDPWYQMLPGFPHNYEAIETMSDNELLLILERYGLETSGTHFEKKKRLARFTGMTRLTLDSMEDL</sequence>
<keyword evidence="2" id="KW-1185">Reference proteome</keyword>
<evidence type="ECO:0000313" key="2">
    <source>
        <dbReference type="Proteomes" id="UP001161017"/>
    </source>
</evidence>
<reference evidence="1" key="1">
    <citation type="journal article" date="2023" name="Genome Biol. Evol.">
        <title>First Whole Genome Sequence and Flow Cytometry Genome Size Data for the Lichen-Forming Fungus Ramalina farinacea (Ascomycota).</title>
        <authorList>
            <person name="Llewellyn T."/>
            <person name="Mian S."/>
            <person name="Hill R."/>
            <person name="Leitch I.J."/>
            <person name="Gaya E."/>
        </authorList>
    </citation>
    <scope>NUCLEOTIDE SEQUENCE</scope>
    <source>
        <strain evidence="1">LIQ254RAFAR</strain>
    </source>
</reference>
<accession>A0AA43QSJ5</accession>
<gene>
    <name evidence="1" type="ORF">OHK93_002134</name>
</gene>
<evidence type="ECO:0000313" key="1">
    <source>
        <dbReference type="EMBL" id="MDI1490929.1"/>
    </source>
</evidence>
<protein>
    <submittedName>
        <fullName evidence="1">Uncharacterized protein</fullName>
    </submittedName>
</protein>
<organism evidence="1 2">
    <name type="scientific">Ramalina farinacea</name>
    <dbReference type="NCBI Taxonomy" id="258253"/>
    <lineage>
        <taxon>Eukaryota</taxon>
        <taxon>Fungi</taxon>
        <taxon>Dikarya</taxon>
        <taxon>Ascomycota</taxon>
        <taxon>Pezizomycotina</taxon>
        <taxon>Lecanoromycetes</taxon>
        <taxon>OSLEUM clade</taxon>
        <taxon>Lecanoromycetidae</taxon>
        <taxon>Lecanorales</taxon>
        <taxon>Lecanorineae</taxon>
        <taxon>Ramalinaceae</taxon>
        <taxon>Ramalina</taxon>
    </lineage>
</organism>
<dbReference type="AlphaFoldDB" id="A0AA43QSJ5"/>
<dbReference type="EMBL" id="JAPUFD010000013">
    <property type="protein sequence ID" value="MDI1490929.1"/>
    <property type="molecule type" value="Genomic_DNA"/>
</dbReference>
<comment type="caution">
    <text evidence="1">The sequence shown here is derived from an EMBL/GenBank/DDBJ whole genome shotgun (WGS) entry which is preliminary data.</text>
</comment>
<proteinExistence type="predicted"/>
<name>A0AA43QSJ5_9LECA</name>
<dbReference type="Proteomes" id="UP001161017">
    <property type="component" value="Unassembled WGS sequence"/>
</dbReference>